<name>B6G897_9ACTN</name>
<gene>
    <name evidence="1" type="ORF">COLSTE_00287</name>
</gene>
<organism evidence="1 2">
    <name type="scientific">Collinsella stercoris DSM 13279</name>
    <dbReference type="NCBI Taxonomy" id="445975"/>
    <lineage>
        <taxon>Bacteria</taxon>
        <taxon>Bacillati</taxon>
        <taxon>Actinomycetota</taxon>
        <taxon>Coriobacteriia</taxon>
        <taxon>Coriobacteriales</taxon>
        <taxon>Coriobacteriaceae</taxon>
        <taxon>Collinsella</taxon>
    </lineage>
</organism>
<dbReference type="AlphaFoldDB" id="B6G897"/>
<evidence type="ECO:0000313" key="2">
    <source>
        <dbReference type="Proteomes" id="UP000003560"/>
    </source>
</evidence>
<dbReference type="HOGENOM" id="CLU_2069088_0_0_11"/>
<keyword evidence="2" id="KW-1185">Reference proteome</keyword>
<reference evidence="1 2" key="2">
    <citation type="submission" date="2008-10" db="EMBL/GenBank/DDBJ databases">
        <authorList>
            <person name="Fulton L."/>
            <person name="Clifton S."/>
            <person name="Fulton B."/>
            <person name="Xu J."/>
            <person name="Minx P."/>
            <person name="Pepin K.H."/>
            <person name="Johnson M."/>
            <person name="Thiruvilangam P."/>
            <person name="Bhonagiri V."/>
            <person name="Nash W.E."/>
            <person name="Mardis E.R."/>
            <person name="Wilson R.K."/>
        </authorList>
    </citation>
    <scope>NUCLEOTIDE SEQUENCE [LARGE SCALE GENOMIC DNA]</scope>
    <source>
        <strain evidence="1 2">DSM 13279</strain>
    </source>
</reference>
<sequence>MVAPVLCARFFGLDALVPLLEGLRCMLVSAHRPLGFGREVASGRFRRVCAFPTFERLKRWKSAHSAKNRDPKSAGQSQYGFMPRFYAELNVAGSRAERCGEIGGLSASKIFRIMQKSL</sequence>
<dbReference type="EMBL" id="ABXJ01000014">
    <property type="protein sequence ID" value="EEA91519.1"/>
    <property type="molecule type" value="Genomic_DNA"/>
</dbReference>
<protein>
    <submittedName>
        <fullName evidence="1">Uncharacterized protein</fullName>
    </submittedName>
</protein>
<dbReference type="Proteomes" id="UP000003560">
    <property type="component" value="Unassembled WGS sequence"/>
</dbReference>
<accession>B6G897</accession>
<comment type="caution">
    <text evidence="1">The sequence shown here is derived from an EMBL/GenBank/DDBJ whole genome shotgun (WGS) entry which is preliminary data.</text>
</comment>
<reference evidence="1 2" key="1">
    <citation type="submission" date="2008-10" db="EMBL/GenBank/DDBJ databases">
        <title>Draft genome sequence of Collinsella stercoris (DSM 13279).</title>
        <authorList>
            <person name="Sudarsanam P."/>
            <person name="Ley R."/>
            <person name="Guruge J."/>
            <person name="Turnbaugh P.J."/>
            <person name="Mahowald M."/>
            <person name="Liep D."/>
            <person name="Gordon J."/>
        </authorList>
    </citation>
    <scope>NUCLEOTIDE SEQUENCE [LARGE SCALE GENOMIC DNA]</scope>
    <source>
        <strain evidence="1 2">DSM 13279</strain>
    </source>
</reference>
<proteinExistence type="predicted"/>
<evidence type="ECO:0000313" key="1">
    <source>
        <dbReference type="EMBL" id="EEA91519.1"/>
    </source>
</evidence>
<dbReference type="STRING" id="445975.COLSTE_00287"/>